<feature type="transmembrane region" description="Helical" evidence="2">
    <location>
        <begin position="118"/>
        <end position="137"/>
    </location>
</feature>
<keyword evidence="4" id="KW-1185">Reference proteome</keyword>
<keyword evidence="2" id="KW-0812">Transmembrane</keyword>
<keyword evidence="2" id="KW-0472">Membrane</keyword>
<sequence>MRKKTAREARDSALASGWRVEAGEDPIADAPHQPVGAGAAKREDPASPEGSDGVETAAVEPTEGSPAISNGALVALGVFGGLYLLYTWGWFIVAQAYSEVNAYAAAGSGSLGGALQQIVFWAAPLAPALWFFVALVVSRGGRTKRLALVLFIGAIVLIPLPMLIARGG</sequence>
<evidence type="ECO:0008006" key="5">
    <source>
        <dbReference type="Google" id="ProtNLM"/>
    </source>
</evidence>
<reference evidence="3 4" key="1">
    <citation type="submission" date="2022-04" db="EMBL/GenBank/DDBJ databases">
        <title>Leucobacter sp. isolated from rhizosphere of onion.</title>
        <authorList>
            <person name="Won M."/>
            <person name="Lee C.-M."/>
            <person name="Woen H.-Y."/>
            <person name="Kwon S.-W."/>
        </authorList>
    </citation>
    <scope>NUCLEOTIDE SEQUENCE [LARGE SCALE GENOMIC DNA]</scope>
    <source>
        <strain evidence="3 4">H25R-14</strain>
    </source>
</reference>
<evidence type="ECO:0000256" key="1">
    <source>
        <dbReference type="SAM" id="MobiDB-lite"/>
    </source>
</evidence>
<dbReference type="Proteomes" id="UP000831775">
    <property type="component" value="Chromosome"/>
</dbReference>
<evidence type="ECO:0000313" key="4">
    <source>
        <dbReference type="Proteomes" id="UP000831775"/>
    </source>
</evidence>
<accession>A0ABY4FW82</accession>
<name>A0ABY4FW82_9MICO</name>
<dbReference type="EMBL" id="CP095043">
    <property type="protein sequence ID" value="UOQ60496.1"/>
    <property type="molecule type" value="Genomic_DNA"/>
</dbReference>
<feature type="transmembrane region" description="Helical" evidence="2">
    <location>
        <begin position="146"/>
        <end position="165"/>
    </location>
</feature>
<gene>
    <name evidence="3" type="ORF">MUN76_00460</name>
</gene>
<organism evidence="3 4">
    <name type="scientific">Leucobacter rhizosphaerae</name>
    <dbReference type="NCBI Taxonomy" id="2932245"/>
    <lineage>
        <taxon>Bacteria</taxon>
        <taxon>Bacillati</taxon>
        <taxon>Actinomycetota</taxon>
        <taxon>Actinomycetes</taxon>
        <taxon>Micrococcales</taxon>
        <taxon>Microbacteriaceae</taxon>
        <taxon>Leucobacter</taxon>
    </lineage>
</organism>
<keyword evidence="2" id="KW-1133">Transmembrane helix</keyword>
<protein>
    <recommendedName>
        <fullName evidence="5">DNA polymerase III subunit gamma/tau</fullName>
    </recommendedName>
</protein>
<evidence type="ECO:0000313" key="3">
    <source>
        <dbReference type="EMBL" id="UOQ60496.1"/>
    </source>
</evidence>
<proteinExistence type="predicted"/>
<feature type="compositionally biased region" description="Basic and acidic residues" evidence="1">
    <location>
        <begin position="1"/>
        <end position="11"/>
    </location>
</feature>
<feature type="region of interest" description="Disordered" evidence="1">
    <location>
        <begin position="1"/>
        <end position="63"/>
    </location>
</feature>
<feature type="transmembrane region" description="Helical" evidence="2">
    <location>
        <begin position="73"/>
        <end position="98"/>
    </location>
</feature>
<evidence type="ECO:0000256" key="2">
    <source>
        <dbReference type="SAM" id="Phobius"/>
    </source>
</evidence>
<dbReference type="RefSeq" id="WP_244686183.1">
    <property type="nucleotide sequence ID" value="NZ_CP095043.1"/>
</dbReference>